<evidence type="ECO:0000256" key="4">
    <source>
        <dbReference type="ARBA" id="ARBA00022598"/>
    </source>
</evidence>
<dbReference type="Gene3D" id="3.30.1490.20">
    <property type="entry name" value="ATP-grasp fold, A domain"/>
    <property type="match status" value="1"/>
</dbReference>
<dbReference type="PROSITE" id="PS00867">
    <property type="entry name" value="CPSASE_2"/>
    <property type="match status" value="1"/>
</dbReference>
<evidence type="ECO:0000256" key="2">
    <source>
        <dbReference type="ARBA" id="ARBA00003761"/>
    </source>
</evidence>
<dbReference type="Pfam" id="PF02785">
    <property type="entry name" value="Biotin_carb_C"/>
    <property type="match status" value="1"/>
</dbReference>
<keyword evidence="19" id="KW-1185">Reference proteome</keyword>
<evidence type="ECO:0000256" key="3">
    <source>
        <dbReference type="ARBA" id="ARBA00022516"/>
    </source>
</evidence>
<feature type="domain" description="Biotin carboxylation" evidence="16">
    <location>
        <begin position="945"/>
        <end position="1401"/>
    </location>
</feature>
<evidence type="ECO:0000256" key="1">
    <source>
        <dbReference type="ARBA" id="ARBA00001953"/>
    </source>
</evidence>
<dbReference type="SUPFAM" id="SSF56059">
    <property type="entry name" value="Glutathione synthetase ATP-binding domain-like"/>
    <property type="match status" value="1"/>
</dbReference>
<evidence type="ECO:0000256" key="11">
    <source>
        <dbReference type="ARBA" id="ARBA00048600"/>
    </source>
</evidence>
<dbReference type="InterPro" id="IPR005479">
    <property type="entry name" value="CPAse_ATP-bd"/>
</dbReference>
<dbReference type="SUPFAM" id="SSF52096">
    <property type="entry name" value="ClpP/crotonase"/>
    <property type="match status" value="2"/>
</dbReference>
<dbReference type="InterPro" id="IPR016185">
    <property type="entry name" value="PreATP-grasp_dom_sf"/>
</dbReference>
<keyword evidence="3" id="KW-0444">Lipid biosynthesis</keyword>
<dbReference type="Pfam" id="PF02786">
    <property type="entry name" value="CPSase_L_D2"/>
    <property type="match status" value="1"/>
</dbReference>
<evidence type="ECO:0000256" key="9">
    <source>
        <dbReference type="ARBA" id="ARBA00023160"/>
    </source>
</evidence>
<feature type="domain" description="CoA carboxyltransferase C-terminal" evidence="17">
    <location>
        <begin position="95"/>
        <end position="328"/>
    </location>
</feature>
<dbReference type="InterPro" id="IPR005481">
    <property type="entry name" value="BC-like_N"/>
</dbReference>
<dbReference type="InterPro" id="IPR005482">
    <property type="entry name" value="Biotin_COase_C"/>
</dbReference>
<protein>
    <submittedName>
        <fullName evidence="18">Biotin carboxylase N-terminal domain-containing protein</fullName>
    </submittedName>
</protein>
<evidence type="ECO:0000256" key="13">
    <source>
        <dbReference type="PROSITE-ProRule" id="PRU00409"/>
    </source>
</evidence>
<dbReference type="InterPro" id="IPR029045">
    <property type="entry name" value="ClpP/crotonase-like_dom_sf"/>
</dbReference>
<evidence type="ECO:0000256" key="7">
    <source>
        <dbReference type="ARBA" id="ARBA00022840"/>
    </source>
</evidence>
<reference evidence="19" key="1">
    <citation type="journal article" date="2019" name="Int. J. Syst. Evol. Microbiol.">
        <title>The Global Catalogue of Microorganisms (GCM) 10K type strain sequencing project: providing services to taxonomists for standard genome sequencing and annotation.</title>
        <authorList>
            <consortium name="The Broad Institute Genomics Platform"/>
            <consortium name="The Broad Institute Genome Sequencing Center for Infectious Disease"/>
            <person name="Wu L."/>
            <person name="Ma J."/>
        </authorList>
    </citation>
    <scope>NUCLEOTIDE SEQUENCE [LARGE SCALE GENOMIC DNA]</scope>
    <source>
        <strain evidence="19">KCTC 52438</strain>
    </source>
</reference>
<dbReference type="InterPro" id="IPR011054">
    <property type="entry name" value="Rudment_hybrid_motif"/>
</dbReference>
<dbReference type="PANTHER" id="PTHR48095:SF2">
    <property type="entry name" value="BIOTIN CARBOXYLASE, CHLOROPLASTIC"/>
    <property type="match status" value="1"/>
</dbReference>
<dbReference type="PROSITE" id="PS50975">
    <property type="entry name" value="ATP_GRASP"/>
    <property type="match status" value="1"/>
</dbReference>
<evidence type="ECO:0000256" key="8">
    <source>
        <dbReference type="ARBA" id="ARBA00023098"/>
    </source>
</evidence>
<evidence type="ECO:0000256" key="10">
    <source>
        <dbReference type="ARBA" id="ARBA00023267"/>
    </source>
</evidence>
<comment type="catalytic activity">
    <reaction evidence="12">
        <text>N(6)-carboxybiotinyl-L-lysyl-[protein] + acetyl-CoA = N(6)-biotinyl-L-lysyl-[protein] + malonyl-CoA</text>
        <dbReference type="Rhea" id="RHEA:54728"/>
        <dbReference type="Rhea" id="RHEA-COMP:10505"/>
        <dbReference type="Rhea" id="RHEA-COMP:10506"/>
        <dbReference type="ChEBI" id="CHEBI:57288"/>
        <dbReference type="ChEBI" id="CHEBI:57384"/>
        <dbReference type="ChEBI" id="CHEBI:83144"/>
        <dbReference type="ChEBI" id="CHEBI:83145"/>
        <dbReference type="EC" id="2.1.3.15"/>
    </reaction>
</comment>
<dbReference type="PRINTS" id="PR01069">
    <property type="entry name" value="ACCCTRFRASEA"/>
</dbReference>
<dbReference type="InterPro" id="IPR001095">
    <property type="entry name" value="Acetyl_CoA_COase_a_su"/>
</dbReference>
<evidence type="ECO:0000259" key="15">
    <source>
        <dbReference type="PROSITE" id="PS50975"/>
    </source>
</evidence>
<dbReference type="PANTHER" id="PTHR48095">
    <property type="entry name" value="PYRUVATE CARBOXYLASE SUBUNIT A"/>
    <property type="match status" value="1"/>
</dbReference>
<dbReference type="PROSITE" id="PS50979">
    <property type="entry name" value="BC"/>
    <property type="match status" value="1"/>
</dbReference>
<dbReference type="Proteomes" id="UP001595476">
    <property type="component" value="Unassembled WGS sequence"/>
</dbReference>
<evidence type="ECO:0000256" key="6">
    <source>
        <dbReference type="ARBA" id="ARBA00022832"/>
    </source>
</evidence>
<comment type="catalytic activity">
    <reaction evidence="11">
        <text>N(6)-biotinyl-L-lysyl-[protein] + hydrogencarbonate + ATP = N(6)-carboxybiotinyl-L-lysyl-[protein] + ADP + phosphate + H(+)</text>
        <dbReference type="Rhea" id="RHEA:13501"/>
        <dbReference type="Rhea" id="RHEA-COMP:10505"/>
        <dbReference type="Rhea" id="RHEA-COMP:10506"/>
        <dbReference type="ChEBI" id="CHEBI:15378"/>
        <dbReference type="ChEBI" id="CHEBI:17544"/>
        <dbReference type="ChEBI" id="CHEBI:30616"/>
        <dbReference type="ChEBI" id="CHEBI:43474"/>
        <dbReference type="ChEBI" id="CHEBI:83144"/>
        <dbReference type="ChEBI" id="CHEBI:83145"/>
        <dbReference type="ChEBI" id="CHEBI:456216"/>
        <dbReference type="EC" id="6.3.4.14"/>
    </reaction>
</comment>
<dbReference type="SMART" id="SM00878">
    <property type="entry name" value="Biotin_carb_C"/>
    <property type="match status" value="1"/>
</dbReference>
<sequence length="1523" mass="167896">MFDIEGEAGTKTQEAKEGTLDKESTLDKTAETSDAALSASADANLSEGDTDGAASGMTLRCDRKALGIESLEFVGGPFLDKDTLIQKRNVIKSLANDTYAEQVLKPVDDIKRPSALSLVHKIADRILKEEQLGPLSLLNIELSDDQSAGYEIAVVVQNRSVRNGVWSPKHHSLVNTWLSEVSAKRLPVVTFIDTPGADAGNQANMEFQAGSISELIAGFTRLDVPSIGVIYGKGYSGGAIPLAATNLLFALKDAVFSTIQPQGLAAIARKEHLTWQECAQKVGINAVELVFDGVIDGVIDYSPLEEMPQASSEKVRVVKEALLAGLASLMEHHEKPSQIRDLRWQTLRSRLSFQEPHYEQGKTSERIHIQIQPREVSNLSKDSHLQEELQGQLFEQWLNRSQPLRYHKPLERLWNTIQADTSVASELSGRIGQSIDDQQFQKIEALSLALAIEFFHQWQGQLGCYLDQFKAYLQQADSSSLFEFIADQARGDLQSPALSLTDFVAVKEIQELVLHHLELLKLLDVSYDVFLSEICSVAWEYSLKQTLSVETVQKLLRSAQVIAAEQGINRERAQRFLNWLHHLEEQGLLSNLVTRMNDWKLRQFPQTDPVLFVVAGYFVSTLLTRLYWHQVRGIPFSGAFQPRHIGRQKNFWHRLTQASRNVRIQQVLNETKTQRMISPQSWIDLLFENFQPLDQELVTKDPKVFPGFAKRINQVLDNSGTPCGLLTGVGALKSQVNTAHTKHQVGLFVSNSDFQAGAFDMASAEKLCRLLERASVAGIPVIGLVSSAGMQTKEGASALFSMAVVNEAISRFTEAGGRMMIIGYGDCTGGAQASFVTHPNVDTYYLSGTNLPFAGQVVVPEHLTLQATLSNYLTERRWGDNDRLVMRGLIRHPFFAGLDRRLKEIDPSLTLCELNLNDVLETWLSENGSLTSIADAPIKQKQYNKIKQLLIHARGCTAIRLIDAAHAANKQVVLVQSDPDMNSVAADSLGIGDRLVCLGGQSSEESYLSAHSVLRVAELEQVDALHPGIGFLSENADFAAACLEKDLNFIGPEASSIARMGDKAQAIATARAAHVPTVPGSDGVVATLAQAKQVMAEIGVPLLIKASHGGGGKGIGTVQSPDELEATFLRVQQEAKSAFGCGDVYIERLLESVRHIEVQVLRDSLGNFRMMGIRDCSAQRNRQKIIEESGEYVLTQEQIYALNTWSAGLSHRINYVGAGTVEFLYDLERNCFYFMEMNTRLQVEHIVTEMTAGVDLVEQQFRIAEGHSIAELPEAVVQTGHAIEVRINAESISKDQTKGELVVTPATGRFTKVHIPEKDYARVLCVAAKGKEMTPFYDNLVAQVVVHGKDRAEAIARLSTYLDELVISGVDTNLPLIKALLKSSDFISGEITTAFVEEWVAEDSSAEDSDFLDTLANRANEKADSSTALIEHDGSEYLLKLPNTGVVYAAPSPDSAPFVKSGDVISGDQTLLLLEVMKMFMPVTLSHFFKNASGKDKYRVMHCRDLDGQYLQQGEVVLTLKKL</sequence>
<dbReference type="Pfam" id="PF00364">
    <property type="entry name" value="Biotin_lipoyl"/>
    <property type="match status" value="1"/>
</dbReference>
<dbReference type="PROSITE" id="PS50989">
    <property type="entry name" value="COA_CT_CTER"/>
    <property type="match status" value="1"/>
</dbReference>
<dbReference type="Pfam" id="PF03255">
    <property type="entry name" value="ACCA"/>
    <property type="match status" value="1"/>
</dbReference>
<evidence type="ECO:0000256" key="14">
    <source>
        <dbReference type="SAM" id="MobiDB-lite"/>
    </source>
</evidence>
<keyword evidence="9" id="KW-0275">Fatty acid biosynthesis</keyword>
<dbReference type="SUPFAM" id="SSF51246">
    <property type="entry name" value="Rudiment single hybrid motif"/>
    <property type="match status" value="1"/>
</dbReference>
<accession>A0ABV7HHA2</accession>
<comment type="function">
    <text evidence="2">This protein is a component of the acetyl coenzyme A carboxylase complex; first, biotin carboxylase catalyzes the carboxylation of the carrier protein and then the transcarboxylase transfers the carboxyl group to form malonyl-CoA.</text>
</comment>
<evidence type="ECO:0000256" key="5">
    <source>
        <dbReference type="ARBA" id="ARBA00022741"/>
    </source>
</evidence>
<keyword evidence="4" id="KW-0436">Ligase</keyword>
<dbReference type="Gene3D" id="2.40.50.100">
    <property type="match status" value="1"/>
</dbReference>
<keyword evidence="5 13" id="KW-0547">Nucleotide-binding</keyword>
<dbReference type="InterPro" id="IPR051602">
    <property type="entry name" value="ACC_Biotin_Carboxylase"/>
</dbReference>
<name>A0ABV7HHA2_9GAMM</name>
<dbReference type="PROSITE" id="PS00866">
    <property type="entry name" value="CPSASE_1"/>
    <property type="match status" value="1"/>
</dbReference>
<dbReference type="Gene3D" id="3.30.470.20">
    <property type="entry name" value="ATP-grasp fold, B domain"/>
    <property type="match status" value="1"/>
</dbReference>
<keyword evidence="6" id="KW-0276">Fatty acid metabolism</keyword>
<evidence type="ECO:0000259" key="17">
    <source>
        <dbReference type="PROSITE" id="PS50989"/>
    </source>
</evidence>
<evidence type="ECO:0000313" key="18">
    <source>
        <dbReference type="EMBL" id="MFC3150911.1"/>
    </source>
</evidence>
<dbReference type="Pfam" id="PF00289">
    <property type="entry name" value="Biotin_carb_N"/>
    <property type="match status" value="1"/>
</dbReference>
<keyword evidence="10" id="KW-0092">Biotin</keyword>
<dbReference type="EMBL" id="JBHRSZ010000004">
    <property type="protein sequence ID" value="MFC3150911.1"/>
    <property type="molecule type" value="Genomic_DNA"/>
</dbReference>
<dbReference type="InterPro" id="IPR011053">
    <property type="entry name" value="Single_hybrid_motif"/>
</dbReference>
<dbReference type="Gene3D" id="3.90.226.10">
    <property type="entry name" value="2-enoyl-CoA Hydratase, Chain A, domain 1"/>
    <property type="match status" value="2"/>
</dbReference>
<comment type="caution">
    <text evidence="18">The sequence shown here is derived from an EMBL/GenBank/DDBJ whole genome shotgun (WGS) entry which is preliminary data.</text>
</comment>
<dbReference type="Gene3D" id="3.40.50.20">
    <property type="match status" value="1"/>
</dbReference>
<dbReference type="SUPFAM" id="SSF52440">
    <property type="entry name" value="PreATP-grasp domain"/>
    <property type="match status" value="1"/>
</dbReference>
<feature type="compositionally biased region" description="Basic and acidic residues" evidence="14">
    <location>
        <begin position="13"/>
        <end position="31"/>
    </location>
</feature>
<dbReference type="InterPro" id="IPR000089">
    <property type="entry name" value="Biotin_lipoyl"/>
</dbReference>
<evidence type="ECO:0000256" key="12">
    <source>
        <dbReference type="ARBA" id="ARBA00049152"/>
    </source>
</evidence>
<dbReference type="RefSeq" id="WP_386718700.1">
    <property type="nucleotide sequence ID" value="NZ_JBHRSZ010000004.1"/>
</dbReference>
<evidence type="ECO:0000313" key="19">
    <source>
        <dbReference type="Proteomes" id="UP001595476"/>
    </source>
</evidence>
<proteinExistence type="predicted"/>
<comment type="cofactor">
    <cofactor evidence="1">
        <name>biotin</name>
        <dbReference type="ChEBI" id="CHEBI:57586"/>
    </cofactor>
</comment>
<keyword evidence="7 13" id="KW-0067">ATP-binding</keyword>
<dbReference type="InterPro" id="IPR011763">
    <property type="entry name" value="COA_CT_C"/>
</dbReference>
<organism evidence="18 19">
    <name type="scientific">Litoribrevibacter euphylliae</name>
    <dbReference type="NCBI Taxonomy" id="1834034"/>
    <lineage>
        <taxon>Bacteria</taxon>
        <taxon>Pseudomonadati</taxon>
        <taxon>Pseudomonadota</taxon>
        <taxon>Gammaproteobacteria</taxon>
        <taxon>Oceanospirillales</taxon>
        <taxon>Oceanospirillaceae</taxon>
        <taxon>Litoribrevibacter</taxon>
    </lineage>
</organism>
<dbReference type="InterPro" id="IPR013815">
    <property type="entry name" value="ATP_grasp_subdomain_1"/>
</dbReference>
<feature type="domain" description="ATP-grasp" evidence="15">
    <location>
        <begin position="1067"/>
        <end position="1265"/>
    </location>
</feature>
<gene>
    <name evidence="18" type="ORF">ACFOEK_07720</name>
</gene>
<dbReference type="InterPro" id="IPR011764">
    <property type="entry name" value="Biotin_carboxylation_dom"/>
</dbReference>
<dbReference type="SUPFAM" id="SSF51230">
    <property type="entry name" value="Single hybrid motif"/>
    <property type="match status" value="1"/>
</dbReference>
<feature type="region of interest" description="Disordered" evidence="14">
    <location>
        <begin position="1"/>
        <end position="33"/>
    </location>
</feature>
<dbReference type="InterPro" id="IPR011761">
    <property type="entry name" value="ATP-grasp"/>
</dbReference>
<evidence type="ECO:0000259" key="16">
    <source>
        <dbReference type="PROSITE" id="PS50979"/>
    </source>
</evidence>
<keyword evidence="8" id="KW-0443">Lipid metabolism</keyword>